<dbReference type="Proteomes" id="UP000587586">
    <property type="component" value="Unassembled WGS sequence"/>
</dbReference>
<dbReference type="InterPro" id="IPR029063">
    <property type="entry name" value="SAM-dependent_MTases_sf"/>
</dbReference>
<dbReference type="PANTHER" id="PTHR43464:SF19">
    <property type="entry name" value="UBIQUINONE BIOSYNTHESIS O-METHYLTRANSFERASE, MITOCHONDRIAL"/>
    <property type="match status" value="1"/>
</dbReference>
<dbReference type="RefSeq" id="WP_183359267.1">
    <property type="nucleotide sequence ID" value="NZ_BLXZ01000001.1"/>
</dbReference>
<gene>
    <name evidence="4" type="ORF">GMLC_03140</name>
</gene>
<keyword evidence="2" id="KW-0808">Transferase</keyword>
<dbReference type="Pfam" id="PF13489">
    <property type="entry name" value="Methyltransf_23"/>
    <property type="match status" value="1"/>
</dbReference>
<dbReference type="GO" id="GO:0032259">
    <property type="term" value="P:methylation"/>
    <property type="evidence" value="ECO:0007669"/>
    <property type="project" value="UniProtKB-KW"/>
</dbReference>
<proteinExistence type="predicted"/>
<accession>A0A6V8N2G4</accession>
<dbReference type="AlphaFoldDB" id="A0A6V8N2G4"/>
<organism evidence="4 5">
    <name type="scientific">Geomonas limicola</name>
    <dbReference type="NCBI Taxonomy" id="2740186"/>
    <lineage>
        <taxon>Bacteria</taxon>
        <taxon>Pseudomonadati</taxon>
        <taxon>Thermodesulfobacteriota</taxon>
        <taxon>Desulfuromonadia</taxon>
        <taxon>Geobacterales</taxon>
        <taxon>Geobacteraceae</taxon>
        <taxon>Geomonas</taxon>
    </lineage>
</organism>
<name>A0A6V8N2G4_9BACT</name>
<evidence type="ECO:0000313" key="4">
    <source>
        <dbReference type="EMBL" id="GFO66735.1"/>
    </source>
</evidence>
<dbReference type="Gene3D" id="3.40.50.150">
    <property type="entry name" value="Vaccinia Virus protein VP39"/>
    <property type="match status" value="1"/>
</dbReference>
<protein>
    <submittedName>
        <fullName evidence="4">Uncharacterized protein</fullName>
    </submittedName>
</protein>
<reference evidence="5" key="1">
    <citation type="submission" date="2020-06" db="EMBL/GenBank/DDBJ databases">
        <title>Draft genomic sequecing of Geomonas sp. Red745.</title>
        <authorList>
            <person name="Itoh H."/>
            <person name="Xu Z.X."/>
            <person name="Ushijima N."/>
            <person name="Masuda Y."/>
            <person name="Shiratori Y."/>
            <person name="Senoo K."/>
        </authorList>
    </citation>
    <scope>NUCLEOTIDE SEQUENCE [LARGE SCALE GENOMIC DNA]</scope>
    <source>
        <strain evidence="5">Red745</strain>
    </source>
</reference>
<dbReference type="PANTHER" id="PTHR43464">
    <property type="entry name" value="METHYLTRANSFERASE"/>
    <property type="match status" value="1"/>
</dbReference>
<dbReference type="CDD" id="cd02440">
    <property type="entry name" value="AdoMet_MTases"/>
    <property type="match status" value="1"/>
</dbReference>
<evidence type="ECO:0000256" key="1">
    <source>
        <dbReference type="ARBA" id="ARBA00022603"/>
    </source>
</evidence>
<keyword evidence="5" id="KW-1185">Reference proteome</keyword>
<keyword evidence="3" id="KW-0949">S-adenosyl-L-methionine</keyword>
<dbReference type="SUPFAM" id="SSF53335">
    <property type="entry name" value="S-adenosyl-L-methionine-dependent methyltransferases"/>
    <property type="match status" value="1"/>
</dbReference>
<keyword evidence="1" id="KW-0489">Methyltransferase</keyword>
<evidence type="ECO:0000313" key="5">
    <source>
        <dbReference type="Proteomes" id="UP000587586"/>
    </source>
</evidence>
<comment type="caution">
    <text evidence="4">The sequence shown here is derived from an EMBL/GenBank/DDBJ whole genome shotgun (WGS) entry which is preliminary data.</text>
</comment>
<dbReference type="EMBL" id="BLXZ01000001">
    <property type="protein sequence ID" value="GFO66735.1"/>
    <property type="molecule type" value="Genomic_DNA"/>
</dbReference>
<evidence type="ECO:0000256" key="3">
    <source>
        <dbReference type="ARBA" id="ARBA00022691"/>
    </source>
</evidence>
<sequence>MSYISHYRRWHPDDDADREKMIEFYTGLFWNTLHDHPRGPALDAGCGTGLMLEYLTRTGFTPVAGFDAEPEMVRTCRERGYHVMHGQDGQAVRELGNEFQVISCLDVIEHLDSATAAALCGTFHAALAPGGVFICTVPNANSVVGERMRYIDPTHRTSFTECTLDYLLREAGFSDITIAPAEWPLKIVYKSWARFVSTLRLKVVRSWRRMELLAELGEEGRNIPLSLNLMAVARK</sequence>
<evidence type="ECO:0000256" key="2">
    <source>
        <dbReference type="ARBA" id="ARBA00022679"/>
    </source>
</evidence>
<dbReference type="GO" id="GO:0008168">
    <property type="term" value="F:methyltransferase activity"/>
    <property type="evidence" value="ECO:0007669"/>
    <property type="project" value="UniProtKB-KW"/>
</dbReference>